<dbReference type="EMBL" id="LKET01000021">
    <property type="protein sequence ID" value="KPU45734.1"/>
    <property type="molecule type" value="Genomic_DNA"/>
</dbReference>
<dbReference type="Proteomes" id="UP000050326">
    <property type="component" value="Unassembled WGS sequence"/>
</dbReference>
<dbReference type="Pfam" id="PF14056">
    <property type="entry name" value="DUF4250"/>
    <property type="match status" value="1"/>
</dbReference>
<dbReference type="OrthoDB" id="6636823at2"/>
<reference evidence="1 2" key="1">
    <citation type="submission" date="2015-09" db="EMBL/GenBank/DDBJ databases">
        <title>Genome sequence of Oxobacter pfennigii DSM 3222.</title>
        <authorList>
            <person name="Poehlein A."/>
            <person name="Bengelsdorf F.R."/>
            <person name="Schiel-Bengelsdorf B."/>
            <person name="Duerre P."/>
            <person name="Daniel R."/>
        </authorList>
    </citation>
    <scope>NUCLEOTIDE SEQUENCE [LARGE SCALE GENOMIC DNA]</scope>
    <source>
        <strain evidence="1 2">DSM 3222</strain>
    </source>
</reference>
<name>A0A0P8WAT0_9CLOT</name>
<dbReference type="InterPro" id="IPR025346">
    <property type="entry name" value="DUF4250"/>
</dbReference>
<evidence type="ECO:0000313" key="1">
    <source>
        <dbReference type="EMBL" id="KPU45734.1"/>
    </source>
</evidence>
<gene>
    <name evidence="1" type="ORF">OXPF_09680</name>
</gene>
<dbReference type="STRING" id="36849.OXPF_09680"/>
<protein>
    <recommendedName>
        <fullName evidence="3">DUF4250 domain-containing protein</fullName>
    </recommendedName>
</protein>
<comment type="caution">
    <text evidence="1">The sequence shown here is derived from an EMBL/GenBank/DDBJ whole genome shotgun (WGS) entry which is preliminary data.</text>
</comment>
<dbReference type="AlphaFoldDB" id="A0A0P8WAT0"/>
<evidence type="ECO:0000313" key="2">
    <source>
        <dbReference type="Proteomes" id="UP000050326"/>
    </source>
</evidence>
<proteinExistence type="predicted"/>
<organism evidence="1 2">
    <name type="scientific">Oxobacter pfennigii</name>
    <dbReference type="NCBI Taxonomy" id="36849"/>
    <lineage>
        <taxon>Bacteria</taxon>
        <taxon>Bacillati</taxon>
        <taxon>Bacillota</taxon>
        <taxon>Clostridia</taxon>
        <taxon>Eubacteriales</taxon>
        <taxon>Clostridiaceae</taxon>
        <taxon>Oxobacter</taxon>
    </lineage>
</organism>
<accession>A0A0P8WAT0</accession>
<sequence length="59" mass="7054">MIKGDPHILLSWTNTMLRDKADSLDDLLHLYGFKKEELIRRLQSIGYKYDIDENQFKNL</sequence>
<keyword evidence="2" id="KW-1185">Reference proteome</keyword>
<evidence type="ECO:0008006" key="3">
    <source>
        <dbReference type="Google" id="ProtNLM"/>
    </source>
</evidence>